<reference evidence="5 6" key="1">
    <citation type="journal article" date="2018" name="Nat. Genet.">
        <title>Extensive intraspecific gene order and gene structural variations between Mo17 and other maize genomes.</title>
        <authorList>
            <person name="Sun S."/>
            <person name="Zhou Y."/>
            <person name="Chen J."/>
            <person name="Shi J."/>
            <person name="Zhao H."/>
            <person name="Zhao H."/>
            <person name="Song W."/>
            <person name="Zhang M."/>
            <person name="Cui Y."/>
            <person name="Dong X."/>
            <person name="Liu H."/>
            <person name="Ma X."/>
            <person name="Jiao Y."/>
            <person name="Wang B."/>
            <person name="Wei X."/>
            <person name="Stein J.C."/>
            <person name="Glaubitz J.C."/>
            <person name="Lu F."/>
            <person name="Yu G."/>
            <person name="Liang C."/>
            <person name="Fengler K."/>
            <person name="Li B."/>
            <person name="Rafalski A."/>
            <person name="Schnable P.S."/>
            <person name="Ware D.H."/>
            <person name="Buckler E.S."/>
            <person name="Lai J."/>
        </authorList>
    </citation>
    <scope>NUCLEOTIDE SEQUENCE [LARGE SCALE GENOMIC DNA]</scope>
    <source>
        <strain evidence="6">cv. Missouri 17</strain>
        <tissue evidence="5">Seedling</tissue>
    </source>
</reference>
<evidence type="ECO:0000256" key="3">
    <source>
        <dbReference type="SAM" id="Phobius"/>
    </source>
</evidence>
<feature type="domain" description="Plant bHLH transcription factor ACT-like" evidence="4">
    <location>
        <begin position="123"/>
        <end position="207"/>
    </location>
</feature>
<evidence type="ECO:0000313" key="5">
    <source>
        <dbReference type="EMBL" id="PWZ16911.1"/>
    </source>
</evidence>
<comment type="subcellular location">
    <subcellularLocation>
        <location evidence="1">Nucleus</location>
    </subcellularLocation>
</comment>
<evidence type="ECO:0000256" key="2">
    <source>
        <dbReference type="ARBA" id="ARBA00023242"/>
    </source>
</evidence>
<dbReference type="ExpressionAtlas" id="A0A3L6EAH2">
    <property type="expression patterns" value="baseline and differential"/>
</dbReference>
<keyword evidence="3" id="KW-1133">Transmembrane helix</keyword>
<accession>A0A3L6EAH2</accession>
<sequence length="212" mass="22863">MIVVYIHHFISLIILSHSCLAYVFSERTDALYISHAVCALYIYVPFMHLSDHSNAVKLYATRVRVCVCVSRMQGDKVSIIADASSYIKELKQKIAKLSQEMASSSPQHATTGVCQQQRSSSSVSVGVLDKKGRFLVSVFMDESCGPPPAGLLASVLEAFDDIGLTVLEARATCAGSFRLEAVGEEVVDGGLIIDAHAVEQAVVQAIKNCPAN</sequence>
<organism evidence="5 6">
    <name type="scientific">Zea mays</name>
    <name type="common">Maize</name>
    <dbReference type="NCBI Taxonomy" id="4577"/>
    <lineage>
        <taxon>Eukaryota</taxon>
        <taxon>Viridiplantae</taxon>
        <taxon>Streptophyta</taxon>
        <taxon>Embryophyta</taxon>
        <taxon>Tracheophyta</taxon>
        <taxon>Spermatophyta</taxon>
        <taxon>Magnoliopsida</taxon>
        <taxon>Liliopsida</taxon>
        <taxon>Poales</taxon>
        <taxon>Poaceae</taxon>
        <taxon>PACMAD clade</taxon>
        <taxon>Panicoideae</taxon>
        <taxon>Andropogonodae</taxon>
        <taxon>Andropogoneae</taxon>
        <taxon>Tripsacinae</taxon>
        <taxon>Zea</taxon>
    </lineage>
</organism>
<dbReference type="EMBL" id="NCVQ01000007">
    <property type="protein sequence ID" value="PWZ16911.1"/>
    <property type="molecule type" value="Genomic_DNA"/>
</dbReference>
<keyword evidence="3" id="KW-0812">Transmembrane</keyword>
<dbReference type="Pfam" id="PF22754">
    <property type="entry name" value="bHLH-TF_ACT-like_plant"/>
    <property type="match status" value="1"/>
</dbReference>
<dbReference type="PANTHER" id="PTHR31945:SF78">
    <property type="entry name" value="OS05G0337200 PROTEIN"/>
    <property type="match status" value="1"/>
</dbReference>
<evidence type="ECO:0000256" key="1">
    <source>
        <dbReference type="ARBA" id="ARBA00004123"/>
    </source>
</evidence>
<proteinExistence type="predicted"/>
<gene>
    <name evidence="5" type="ORF">Zm00014a_041751</name>
</gene>
<feature type="transmembrane region" description="Helical" evidence="3">
    <location>
        <begin position="31"/>
        <end position="49"/>
    </location>
</feature>
<comment type="caution">
    <text evidence="5">The sequence shown here is derived from an EMBL/GenBank/DDBJ whole genome shotgun (WGS) entry which is preliminary data.</text>
</comment>
<dbReference type="InterPro" id="IPR051358">
    <property type="entry name" value="TF_AMS/ICE1/BHLH6-like"/>
</dbReference>
<name>A0A3L6EAH2_MAIZE</name>
<evidence type="ECO:0000313" key="6">
    <source>
        <dbReference type="Proteomes" id="UP000251960"/>
    </source>
</evidence>
<keyword evidence="2" id="KW-0539">Nucleus</keyword>
<protein>
    <recommendedName>
        <fullName evidence="4">Plant bHLH transcription factor ACT-like domain-containing protein</fullName>
    </recommendedName>
</protein>
<keyword evidence="3" id="KW-0472">Membrane</keyword>
<dbReference type="GO" id="GO:0005634">
    <property type="term" value="C:nucleus"/>
    <property type="evidence" value="ECO:0007669"/>
    <property type="project" value="UniProtKB-SubCell"/>
</dbReference>
<dbReference type="AlphaFoldDB" id="A0A3L6EAH2"/>
<dbReference type="Proteomes" id="UP000251960">
    <property type="component" value="Chromosome 6"/>
</dbReference>
<feature type="transmembrane region" description="Helical" evidence="3">
    <location>
        <begin position="6"/>
        <end position="24"/>
    </location>
</feature>
<dbReference type="InterPro" id="IPR054502">
    <property type="entry name" value="bHLH-TF_ACT-like_plant"/>
</dbReference>
<evidence type="ECO:0000259" key="4">
    <source>
        <dbReference type="Pfam" id="PF22754"/>
    </source>
</evidence>
<dbReference type="PANTHER" id="PTHR31945">
    <property type="entry name" value="TRANSCRIPTION FACTOR SCREAM2-RELATED"/>
    <property type="match status" value="1"/>
</dbReference>